<dbReference type="InterPro" id="IPR032801">
    <property type="entry name" value="PXL2A/B/C"/>
</dbReference>
<dbReference type="PANTHER" id="PTHR28630:SF3">
    <property type="entry name" value="PEROXIREDOXIN-LIKE 2C"/>
    <property type="match status" value="1"/>
</dbReference>
<evidence type="ECO:0000313" key="2">
    <source>
        <dbReference type="Proteomes" id="UP000054248"/>
    </source>
</evidence>
<proteinExistence type="predicted"/>
<dbReference type="Pfam" id="PF13911">
    <property type="entry name" value="AhpC-TSA_2"/>
    <property type="match status" value="1"/>
</dbReference>
<organism evidence="1 2">
    <name type="scientific">Tulasnella calospora MUT 4182</name>
    <dbReference type="NCBI Taxonomy" id="1051891"/>
    <lineage>
        <taxon>Eukaryota</taxon>
        <taxon>Fungi</taxon>
        <taxon>Dikarya</taxon>
        <taxon>Basidiomycota</taxon>
        <taxon>Agaricomycotina</taxon>
        <taxon>Agaricomycetes</taxon>
        <taxon>Cantharellales</taxon>
        <taxon>Tulasnellaceae</taxon>
        <taxon>Tulasnella</taxon>
    </lineage>
</organism>
<protein>
    <recommendedName>
        <fullName evidence="3">Thioredoxin domain-containing protein</fullName>
    </recommendedName>
</protein>
<name>A0A0C3LJK9_9AGAM</name>
<dbReference type="InterPro" id="IPR036249">
    <property type="entry name" value="Thioredoxin-like_sf"/>
</dbReference>
<dbReference type="PANTHER" id="PTHR28630">
    <property type="match status" value="1"/>
</dbReference>
<gene>
    <name evidence="1" type="ORF">M407DRAFT_64319</name>
</gene>
<dbReference type="Proteomes" id="UP000054248">
    <property type="component" value="Unassembled WGS sequence"/>
</dbReference>
<accession>A0A0C3LJK9</accession>
<dbReference type="Gene3D" id="3.40.30.10">
    <property type="entry name" value="Glutaredoxin"/>
    <property type="match status" value="1"/>
</dbReference>
<keyword evidence="2" id="KW-1185">Reference proteome</keyword>
<dbReference type="CDD" id="cd02970">
    <property type="entry name" value="PRX_like2"/>
    <property type="match status" value="1"/>
</dbReference>
<dbReference type="HOGENOM" id="CLU_035338_1_1_1"/>
<evidence type="ECO:0000313" key="1">
    <source>
        <dbReference type="EMBL" id="KIO34263.1"/>
    </source>
</evidence>
<dbReference type="AlphaFoldDB" id="A0A0C3LJK9"/>
<evidence type="ECO:0008006" key="3">
    <source>
        <dbReference type="Google" id="ProtNLM"/>
    </source>
</evidence>
<dbReference type="STRING" id="1051891.A0A0C3LJK9"/>
<dbReference type="EMBL" id="KN822943">
    <property type="protein sequence ID" value="KIO34263.1"/>
    <property type="molecule type" value="Genomic_DNA"/>
</dbReference>
<reference evidence="2" key="2">
    <citation type="submission" date="2015-01" db="EMBL/GenBank/DDBJ databases">
        <title>Evolutionary Origins and Diversification of the Mycorrhizal Mutualists.</title>
        <authorList>
            <consortium name="DOE Joint Genome Institute"/>
            <consortium name="Mycorrhizal Genomics Consortium"/>
            <person name="Kohler A."/>
            <person name="Kuo A."/>
            <person name="Nagy L.G."/>
            <person name="Floudas D."/>
            <person name="Copeland A."/>
            <person name="Barry K.W."/>
            <person name="Cichocki N."/>
            <person name="Veneault-Fourrey C."/>
            <person name="LaButti K."/>
            <person name="Lindquist E.A."/>
            <person name="Lipzen A."/>
            <person name="Lundell T."/>
            <person name="Morin E."/>
            <person name="Murat C."/>
            <person name="Riley R."/>
            <person name="Ohm R."/>
            <person name="Sun H."/>
            <person name="Tunlid A."/>
            <person name="Henrissat B."/>
            <person name="Grigoriev I.V."/>
            <person name="Hibbett D.S."/>
            <person name="Martin F."/>
        </authorList>
    </citation>
    <scope>NUCLEOTIDE SEQUENCE [LARGE SCALE GENOMIC DNA]</scope>
    <source>
        <strain evidence="2">MUT 4182</strain>
    </source>
</reference>
<dbReference type="OrthoDB" id="40334at2759"/>
<sequence>SFESDRMLTMRDIYEASLIPVWDKDGHKVAFGKLFEDQVTIVIFIRHFWCPMCQDYMKSIVKELEPGRLAQSRVKLIVIGCGDPAMIKSYNDKIVKSPFEMYTDPKLILFTALGMTLKSTDGGPEERKGKYIKHGTFMGTLNVIGRALMSMTPGVLVKKGGDIKQLGGEFILGPGLRCRFAHRMSTTRNHTAIREVVINAGVQLTQSLTHVRTPSEEEEWAARRKGLTKRKTIRKSIEDVLTRPPKAHVSSAVCGDDDACAVRTNHFVGTI</sequence>
<dbReference type="SUPFAM" id="SSF52833">
    <property type="entry name" value="Thioredoxin-like"/>
    <property type="match status" value="1"/>
</dbReference>
<feature type="non-terminal residue" evidence="1">
    <location>
        <position position="1"/>
    </location>
</feature>
<reference evidence="1 2" key="1">
    <citation type="submission" date="2014-04" db="EMBL/GenBank/DDBJ databases">
        <authorList>
            <consortium name="DOE Joint Genome Institute"/>
            <person name="Kuo A."/>
            <person name="Girlanda M."/>
            <person name="Perotto S."/>
            <person name="Kohler A."/>
            <person name="Nagy L.G."/>
            <person name="Floudas D."/>
            <person name="Copeland A."/>
            <person name="Barry K.W."/>
            <person name="Cichocki N."/>
            <person name="Veneault-Fourrey C."/>
            <person name="LaButti K."/>
            <person name="Lindquist E.A."/>
            <person name="Lipzen A."/>
            <person name="Lundell T."/>
            <person name="Morin E."/>
            <person name="Murat C."/>
            <person name="Sun H."/>
            <person name="Tunlid A."/>
            <person name="Henrissat B."/>
            <person name="Grigoriev I.V."/>
            <person name="Hibbett D.S."/>
            <person name="Martin F."/>
            <person name="Nordberg H.P."/>
            <person name="Cantor M.N."/>
            <person name="Hua S.X."/>
        </authorList>
    </citation>
    <scope>NUCLEOTIDE SEQUENCE [LARGE SCALE GENOMIC DNA]</scope>
    <source>
        <strain evidence="1 2">MUT 4182</strain>
    </source>
</reference>